<dbReference type="AlphaFoldDB" id="A0A369WKY5"/>
<feature type="region of interest" description="Disordered" evidence="1">
    <location>
        <begin position="61"/>
        <end position="85"/>
    </location>
</feature>
<keyword evidence="3" id="KW-1185">Reference proteome</keyword>
<gene>
    <name evidence="2" type="ORF">DV711_09125</name>
</gene>
<feature type="compositionally biased region" description="Acidic residues" evidence="1">
    <location>
        <begin position="64"/>
        <end position="79"/>
    </location>
</feature>
<reference evidence="2 3" key="1">
    <citation type="submission" date="2018-07" db="EMBL/GenBank/DDBJ databases">
        <title>Motiliproteus coralliicola sp. nov., a bacterium isolated from Coral.</title>
        <authorList>
            <person name="Wang G."/>
        </authorList>
    </citation>
    <scope>NUCLEOTIDE SEQUENCE [LARGE SCALE GENOMIC DNA]</scope>
    <source>
        <strain evidence="2 3">C34</strain>
    </source>
</reference>
<proteinExistence type="predicted"/>
<dbReference type="Proteomes" id="UP000253769">
    <property type="component" value="Unassembled WGS sequence"/>
</dbReference>
<evidence type="ECO:0000256" key="1">
    <source>
        <dbReference type="SAM" id="MobiDB-lite"/>
    </source>
</evidence>
<comment type="caution">
    <text evidence="2">The sequence shown here is derived from an EMBL/GenBank/DDBJ whole genome shotgun (WGS) entry which is preliminary data.</text>
</comment>
<protein>
    <submittedName>
        <fullName evidence="2">Uncharacterized protein</fullName>
    </submittedName>
</protein>
<organism evidence="2 3">
    <name type="scientific">Motiliproteus coralliicola</name>
    <dbReference type="NCBI Taxonomy" id="2283196"/>
    <lineage>
        <taxon>Bacteria</taxon>
        <taxon>Pseudomonadati</taxon>
        <taxon>Pseudomonadota</taxon>
        <taxon>Gammaproteobacteria</taxon>
        <taxon>Oceanospirillales</taxon>
        <taxon>Oceanospirillaceae</taxon>
        <taxon>Motiliproteus</taxon>
    </lineage>
</organism>
<name>A0A369WKY5_9GAMM</name>
<accession>A0A369WKY5</accession>
<dbReference type="EMBL" id="QQOH01000002">
    <property type="protein sequence ID" value="RDE22730.1"/>
    <property type="molecule type" value="Genomic_DNA"/>
</dbReference>
<sequence length="85" mass="9011">MASYSDLVSDTEADVEEQARLALDTLTTASNKPLSSSVIDEVNSLLGISEPNAVVDAMKSLLEDPVDEPVDDEDPESAPETESNS</sequence>
<evidence type="ECO:0000313" key="2">
    <source>
        <dbReference type="EMBL" id="RDE22730.1"/>
    </source>
</evidence>
<evidence type="ECO:0000313" key="3">
    <source>
        <dbReference type="Proteomes" id="UP000253769"/>
    </source>
</evidence>